<evidence type="ECO:0000256" key="3">
    <source>
        <dbReference type="ARBA" id="ARBA00023125"/>
    </source>
</evidence>
<dbReference type="SUPFAM" id="SSF46785">
    <property type="entry name" value="Winged helix' DNA-binding domain"/>
    <property type="match status" value="1"/>
</dbReference>
<dbReference type="Pfam" id="PF00126">
    <property type="entry name" value="HTH_1"/>
    <property type="match status" value="1"/>
</dbReference>
<evidence type="ECO:0000313" key="6">
    <source>
        <dbReference type="EMBL" id="MDF3871534.1"/>
    </source>
</evidence>
<accession>A0AAW6PML9</accession>
<keyword evidence="4" id="KW-0804">Transcription</keyword>
<organism evidence="6 7">
    <name type="scientific">Pseudomonas putida</name>
    <name type="common">Arthrobacter siderocapsulatus</name>
    <dbReference type="NCBI Taxonomy" id="303"/>
    <lineage>
        <taxon>Bacteria</taxon>
        <taxon>Pseudomonadati</taxon>
        <taxon>Pseudomonadota</taxon>
        <taxon>Gammaproteobacteria</taxon>
        <taxon>Pseudomonadales</taxon>
        <taxon>Pseudomonadaceae</taxon>
        <taxon>Pseudomonas</taxon>
    </lineage>
</organism>
<evidence type="ECO:0000256" key="1">
    <source>
        <dbReference type="ARBA" id="ARBA00009437"/>
    </source>
</evidence>
<dbReference type="Pfam" id="PF03466">
    <property type="entry name" value="LysR_substrate"/>
    <property type="match status" value="1"/>
</dbReference>
<dbReference type="AlphaFoldDB" id="A0AAW6PML9"/>
<reference evidence="6" key="1">
    <citation type="submission" date="2023-03" db="EMBL/GenBank/DDBJ databases">
        <title>Draft assemblies of triclosan tolerant bacteria isolated from returned activated sludge.</title>
        <authorList>
            <person name="Van Hamelsveld S."/>
        </authorList>
    </citation>
    <scope>NUCLEOTIDE SEQUENCE</scope>
    <source>
        <strain evidence="6">GW210012_S60</strain>
    </source>
</reference>
<keyword evidence="3" id="KW-0238">DNA-binding</keyword>
<gene>
    <name evidence="6" type="ORF">P3W50_13755</name>
</gene>
<dbReference type="InterPro" id="IPR005119">
    <property type="entry name" value="LysR_subst-bd"/>
</dbReference>
<keyword evidence="2" id="KW-0805">Transcription regulation</keyword>
<dbReference type="PANTHER" id="PTHR30537">
    <property type="entry name" value="HTH-TYPE TRANSCRIPTIONAL REGULATOR"/>
    <property type="match status" value="1"/>
</dbReference>
<dbReference type="RefSeq" id="WP_009684906.1">
    <property type="nucleotide sequence ID" value="NZ_BQII01000006.1"/>
</dbReference>
<dbReference type="InterPro" id="IPR036388">
    <property type="entry name" value="WH-like_DNA-bd_sf"/>
</dbReference>
<evidence type="ECO:0000256" key="2">
    <source>
        <dbReference type="ARBA" id="ARBA00023015"/>
    </source>
</evidence>
<dbReference type="Gene3D" id="3.40.190.290">
    <property type="match status" value="1"/>
</dbReference>
<feature type="domain" description="HTH lysR-type" evidence="5">
    <location>
        <begin position="1"/>
        <end position="53"/>
    </location>
</feature>
<dbReference type="GO" id="GO:0003677">
    <property type="term" value="F:DNA binding"/>
    <property type="evidence" value="ECO:0007669"/>
    <property type="project" value="UniProtKB-KW"/>
</dbReference>
<dbReference type="InterPro" id="IPR000847">
    <property type="entry name" value="LysR_HTH_N"/>
</dbReference>
<dbReference type="Proteomes" id="UP001217741">
    <property type="component" value="Unassembled WGS sequence"/>
</dbReference>
<proteinExistence type="inferred from homology"/>
<dbReference type="CDD" id="cd08422">
    <property type="entry name" value="PBP2_CrgA_like"/>
    <property type="match status" value="1"/>
</dbReference>
<dbReference type="EMBL" id="JARJLO010000207">
    <property type="protein sequence ID" value="MDF3871534.1"/>
    <property type="molecule type" value="Genomic_DNA"/>
</dbReference>
<evidence type="ECO:0000313" key="7">
    <source>
        <dbReference type="Proteomes" id="UP001217741"/>
    </source>
</evidence>
<dbReference type="Gene3D" id="1.10.10.10">
    <property type="entry name" value="Winged helix-like DNA-binding domain superfamily/Winged helix DNA-binding domain"/>
    <property type="match status" value="1"/>
</dbReference>
<dbReference type="InterPro" id="IPR036390">
    <property type="entry name" value="WH_DNA-bd_sf"/>
</dbReference>
<comment type="caution">
    <text evidence="6">The sequence shown here is derived from an EMBL/GenBank/DDBJ whole genome shotgun (WGS) entry which is preliminary data.</text>
</comment>
<dbReference type="PANTHER" id="PTHR30537:SF5">
    <property type="entry name" value="HTH-TYPE TRANSCRIPTIONAL ACTIVATOR TTDR-RELATED"/>
    <property type="match status" value="1"/>
</dbReference>
<protein>
    <submittedName>
        <fullName evidence="6">LysR family transcriptional regulator</fullName>
    </submittedName>
</protein>
<dbReference type="SUPFAM" id="SSF53850">
    <property type="entry name" value="Periplasmic binding protein-like II"/>
    <property type="match status" value="1"/>
</dbReference>
<dbReference type="InterPro" id="IPR058163">
    <property type="entry name" value="LysR-type_TF_proteobact-type"/>
</dbReference>
<evidence type="ECO:0000259" key="5">
    <source>
        <dbReference type="PROSITE" id="PS50931"/>
    </source>
</evidence>
<comment type="similarity">
    <text evidence="1">Belongs to the LysR transcriptional regulatory family.</text>
</comment>
<dbReference type="GO" id="GO:0003700">
    <property type="term" value="F:DNA-binding transcription factor activity"/>
    <property type="evidence" value="ECO:0007669"/>
    <property type="project" value="InterPro"/>
</dbReference>
<sequence length="302" mass="33791">MLAFLWAYEHRSFSAAARANDLSPSAISKLVTRLEDRLSVRLFQRGSRALTLTEEGAVYLTSARAVMDAMAEADSLAELFPGRLSGSLRIHTMATFAKHQIIPWLPDFLADHPDLSVTIEVGAQYVDQFDHGLDVAIHSGVLPDSSRVARRIGEAQWITCAAPSYLEKRSRPQTPADLLEHDCFHFAFNSPWNIWSYEHAGETTIVPIKPRSTFTQGDLLRSLALNGGGIVRLADFHIGKDLRAGRLLPVLESYQSRIAQPIYLIYPNRKNVSPRIRAFIKAMEQHIALNPWTIQPPAKAKR</sequence>
<name>A0AAW6PML9_PSEPU</name>
<evidence type="ECO:0000256" key="4">
    <source>
        <dbReference type="ARBA" id="ARBA00023163"/>
    </source>
</evidence>
<dbReference type="PROSITE" id="PS50931">
    <property type="entry name" value="HTH_LYSR"/>
    <property type="match status" value="1"/>
</dbReference>